<dbReference type="InterPro" id="IPR020806">
    <property type="entry name" value="PKS_PP-bd"/>
</dbReference>
<dbReference type="SUPFAM" id="SSF53474">
    <property type="entry name" value="alpha/beta-Hydrolases"/>
    <property type="match status" value="1"/>
</dbReference>
<dbReference type="Gene3D" id="1.10.1200.10">
    <property type="entry name" value="ACP-like"/>
    <property type="match status" value="1"/>
</dbReference>
<gene>
    <name evidence="5" type="ORF">DP116_10030</name>
</gene>
<dbReference type="InterPro" id="IPR045851">
    <property type="entry name" value="AMP-bd_C_sf"/>
</dbReference>
<accession>A0ABX1P5Y1</accession>
<dbReference type="InterPro" id="IPR029058">
    <property type="entry name" value="AB_hydrolase_fold"/>
</dbReference>
<reference evidence="5 6" key="1">
    <citation type="submission" date="2018-06" db="EMBL/GenBank/DDBJ databases">
        <title>Comparative genomics of Brasilonema spp. strains.</title>
        <authorList>
            <person name="Alvarenga D.O."/>
            <person name="Fiore M.F."/>
            <person name="Varani A.M."/>
        </authorList>
    </citation>
    <scope>NUCLEOTIDE SEQUENCE [LARGE SCALE GENOMIC DNA]</scope>
    <source>
        <strain evidence="5 6">SPC951</strain>
    </source>
</reference>
<evidence type="ECO:0000256" key="3">
    <source>
        <dbReference type="ARBA" id="ARBA00022553"/>
    </source>
</evidence>
<dbReference type="Proteomes" id="UP000718564">
    <property type="component" value="Unassembled WGS sequence"/>
</dbReference>
<protein>
    <submittedName>
        <fullName evidence="5">Non-ribosomal peptide synthetase</fullName>
    </submittedName>
</protein>
<dbReference type="SUPFAM" id="SSF52777">
    <property type="entry name" value="CoA-dependent acyltransferases"/>
    <property type="match status" value="2"/>
</dbReference>
<evidence type="ECO:0000259" key="4">
    <source>
        <dbReference type="PROSITE" id="PS50075"/>
    </source>
</evidence>
<dbReference type="InterPro" id="IPR010071">
    <property type="entry name" value="AA_adenyl_dom"/>
</dbReference>
<dbReference type="Gene3D" id="3.30.300.30">
    <property type="match status" value="1"/>
</dbReference>
<dbReference type="Pfam" id="PF13193">
    <property type="entry name" value="AMP-binding_C"/>
    <property type="match status" value="1"/>
</dbReference>
<dbReference type="SMART" id="SM00823">
    <property type="entry name" value="PKS_PP"/>
    <property type="match status" value="1"/>
</dbReference>
<dbReference type="Pfam" id="PF00975">
    <property type="entry name" value="Thioesterase"/>
    <property type="match status" value="1"/>
</dbReference>
<dbReference type="PROSITE" id="PS50075">
    <property type="entry name" value="CARRIER"/>
    <property type="match status" value="1"/>
</dbReference>
<dbReference type="Pfam" id="PF00501">
    <property type="entry name" value="AMP-binding"/>
    <property type="match status" value="1"/>
</dbReference>
<dbReference type="CDD" id="cd17651">
    <property type="entry name" value="A_NRPS_VisG_like"/>
    <property type="match status" value="1"/>
</dbReference>
<evidence type="ECO:0000256" key="1">
    <source>
        <dbReference type="ARBA" id="ARBA00001957"/>
    </source>
</evidence>
<comment type="caution">
    <text evidence="5">The sequence shown here is derived from an EMBL/GenBank/DDBJ whole genome shotgun (WGS) entry which is preliminary data.</text>
</comment>
<dbReference type="SUPFAM" id="SSF47336">
    <property type="entry name" value="ACP-like"/>
    <property type="match status" value="1"/>
</dbReference>
<dbReference type="Pfam" id="PF00550">
    <property type="entry name" value="PP-binding"/>
    <property type="match status" value="1"/>
</dbReference>
<evidence type="ECO:0000313" key="6">
    <source>
        <dbReference type="Proteomes" id="UP000718564"/>
    </source>
</evidence>
<dbReference type="InterPro" id="IPR023213">
    <property type="entry name" value="CAT-like_dom_sf"/>
</dbReference>
<dbReference type="Gene3D" id="3.40.50.1820">
    <property type="entry name" value="alpha/beta hydrolase"/>
    <property type="match status" value="1"/>
</dbReference>
<dbReference type="InterPro" id="IPR036736">
    <property type="entry name" value="ACP-like_sf"/>
</dbReference>
<dbReference type="CDD" id="cd19531">
    <property type="entry name" value="LCL_NRPS-like"/>
    <property type="match status" value="1"/>
</dbReference>
<dbReference type="EMBL" id="QMEB01000059">
    <property type="protein sequence ID" value="NMG19780.1"/>
    <property type="molecule type" value="Genomic_DNA"/>
</dbReference>
<dbReference type="InterPro" id="IPR020845">
    <property type="entry name" value="AMP-binding_CS"/>
</dbReference>
<dbReference type="InterPro" id="IPR001031">
    <property type="entry name" value="Thioesterase"/>
</dbReference>
<dbReference type="InterPro" id="IPR000873">
    <property type="entry name" value="AMP-dep_synth/lig_dom"/>
</dbReference>
<sequence>MDNINQKIAALSPAKRALLELKLKNKTTEVKTQQTIPKRTNESTALLSFAQQRLWFLEQLEPNSPLYHIAEVLRLQGDLNVDVLQQSLDAIVAHHEVLRTNFIAQDGDPIQVIGEPKSVELKVIDLKDCPLSERSTQVQHLLQNESQRPFDLTSDFMLRACLLQLEPQEHILVLVMHHIASDAWSRSILFEQLRTLYQAFKEGLPNPLPKLPIQYADYAVWQRQWLSGEVLENQLKYWKQQLAGATPVLELPTDRQRPPVQTYRGAKHFVVLPQSLSQALSTLSRQEGVTLFMTFLAAFQILLYRYSGQEDILVGSPIAGRNHPEIERLIGFFVNTLVLRTDMSGNPSFRELLQRVRAMAMSAYVNQDLPFEKLVEELQPERSLSYNPLFQVMFAFQNTPQQTFELSGLTITSTYVDRLTSKFDLTLFIVETEQGVEEIWEYNTDLFDASTISQMSGHFQTLLEGIVANPQQHISKLPLLTAAQQHELLFEWNNTQKDYPHKCIHELFEQQVNLTPDAVAVVFENQQLTYQELNNRANQLAHYLRDLGVGPDVPVGICVQRSLEMVVGVLGILKAGGAYVPLDPAYPQDRLSFMLSDSQVAVLLTCENLMRVLPKHEGHVVCLDTDWQAIAQASEENLVNGVEPENLAYVIYTSGSTGMPKGVAMKQLPLSNLISWQLENSTVSTGARTVQFSPISFDVSFQEIFSTWCSGGTLILITDDLRRDATALLDFLNHKAINRLFLPFVALQQLAEVAVGSESLPIHLQEIITAGEQLQITPALTNLFSKLPGCTLHNHYGPSESHVVTAFTLADSVQSWAALPPIGRPIANTSIYILDSNLQPVPIGVPGELYIGGVALARGYLNRPELTAEKFIRDPFSQKDKAYMYKTGDLARYLKHGNIEYFGRCDNQVKIRGFRIELGELEAVLSQHPAVHQAVVIVRQDIPGDKRLVAYVVPDQDSVPTTGELRNFLKEKLPEYMVPSAFVLLDVLPLTPSGKVNRRSLPAPDITKLEPEASYVAPRNDTEHQLTEIWAEILGIQPVGVRDNFFDLGGHSLLAVKLFAQIEKKFAKKLPLATLFQSGTVEALAQLLSPKEKTVDNQLLTGAHEHTSEASWSCLVPIQTKGSKPPLFCIHPLGGETLCYRNLSLHLGQAQPLYGVQPQGLDGKLSLLTRIEEMAALYIKEIQTIQPNGPYFLGGYSMGGIIAYEIAHQLNRQGQKVALLAMFDSGIPGAATRLPLISRIFMHINNLLQRGPSYLRKKLIGWIEWSTYHLRAKYTHFLGIKEPLPQDDTHWDIIDANVLAWNEYTYQPYSGQITLLRVDENSDDSQDDAVGVKSEPLLGWDKLVTGGIDVHYIPGSHYTLFEEPNVRVLAEKLRECLEKTVAVSHT</sequence>
<dbReference type="Pfam" id="PF00668">
    <property type="entry name" value="Condensation"/>
    <property type="match status" value="1"/>
</dbReference>
<dbReference type="InterPro" id="IPR025110">
    <property type="entry name" value="AMP-bd_C"/>
</dbReference>
<dbReference type="InterPro" id="IPR009081">
    <property type="entry name" value="PP-bd_ACP"/>
</dbReference>
<dbReference type="PANTHER" id="PTHR45527">
    <property type="entry name" value="NONRIBOSOMAL PEPTIDE SYNTHETASE"/>
    <property type="match status" value="1"/>
</dbReference>
<dbReference type="Gene3D" id="2.30.38.10">
    <property type="entry name" value="Luciferase, Domain 3"/>
    <property type="match status" value="1"/>
</dbReference>
<keyword evidence="6" id="KW-1185">Reference proteome</keyword>
<comment type="cofactor">
    <cofactor evidence="1">
        <name>pantetheine 4'-phosphate</name>
        <dbReference type="ChEBI" id="CHEBI:47942"/>
    </cofactor>
</comment>
<dbReference type="PROSITE" id="PS00455">
    <property type="entry name" value="AMP_BINDING"/>
    <property type="match status" value="1"/>
</dbReference>
<dbReference type="Gene3D" id="3.30.559.10">
    <property type="entry name" value="Chloramphenicol acetyltransferase-like domain"/>
    <property type="match status" value="1"/>
</dbReference>
<organism evidence="5 6">
    <name type="scientific">Brasilonema bromeliae SPC951</name>
    <dbReference type="NCBI Taxonomy" id="385972"/>
    <lineage>
        <taxon>Bacteria</taxon>
        <taxon>Bacillati</taxon>
        <taxon>Cyanobacteriota</taxon>
        <taxon>Cyanophyceae</taxon>
        <taxon>Nostocales</taxon>
        <taxon>Scytonemataceae</taxon>
        <taxon>Brasilonema</taxon>
        <taxon>Bromeliae group (in: Brasilonema)</taxon>
    </lineage>
</organism>
<dbReference type="PANTHER" id="PTHR45527:SF1">
    <property type="entry name" value="FATTY ACID SYNTHASE"/>
    <property type="match status" value="1"/>
</dbReference>
<dbReference type="Gene3D" id="3.30.559.30">
    <property type="entry name" value="Nonribosomal peptide synthetase, condensation domain"/>
    <property type="match status" value="1"/>
</dbReference>
<evidence type="ECO:0000256" key="2">
    <source>
        <dbReference type="ARBA" id="ARBA00022450"/>
    </source>
</evidence>
<evidence type="ECO:0000313" key="5">
    <source>
        <dbReference type="EMBL" id="NMG19780.1"/>
    </source>
</evidence>
<name>A0ABX1P5Y1_9CYAN</name>
<dbReference type="InterPro" id="IPR001242">
    <property type="entry name" value="Condensation_dom"/>
</dbReference>
<feature type="domain" description="Carrier" evidence="4">
    <location>
        <begin position="1017"/>
        <end position="1092"/>
    </location>
</feature>
<dbReference type="SUPFAM" id="SSF56801">
    <property type="entry name" value="Acetyl-CoA synthetase-like"/>
    <property type="match status" value="1"/>
</dbReference>
<keyword evidence="3" id="KW-0597">Phosphoprotein</keyword>
<keyword evidence="2" id="KW-0596">Phosphopantetheine</keyword>
<dbReference type="Gene3D" id="3.40.50.980">
    <property type="match status" value="2"/>
</dbReference>
<proteinExistence type="predicted"/>
<dbReference type="NCBIfam" id="TIGR01733">
    <property type="entry name" value="AA-adenyl-dom"/>
    <property type="match status" value="1"/>
</dbReference>